<keyword evidence="3" id="KW-1185">Reference proteome</keyword>
<accession>A0A835GFR3</accession>
<name>A0A835GFR3_SPOEX</name>
<feature type="compositionally biased region" description="Acidic residues" evidence="1">
    <location>
        <begin position="196"/>
        <end position="205"/>
    </location>
</feature>
<feature type="compositionally biased region" description="Polar residues" evidence="1">
    <location>
        <begin position="221"/>
        <end position="231"/>
    </location>
</feature>
<protein>
    <submittedName>
        <fullName evidence="2">Uncharacterized protein</fullName>
    </submittedName>
</protein>
<evidence type="ECO:0000313" key="2">
    <source>
        <dbReference type="EMBL" id="KAF9413957.1"/>
    </source>
</evidence>
<gene>
    <name evidence="2" type="ORF">HW555_007987</name>
</gene>
<evidence type="ECO:0000313" key="3">
    <source>
        <dbReference type="Proteomes" id="UP000648187"/>
    </source>
</evidence>
<evidence type="ECO:0000256" key="1">
    <source>
        <dbReference type="SAM" id="MobiDB-lite"/>
    </source>
</evidence>
<dbReference type="AlphaFoldDB" id="A0A835GFR3"/>
<proteinExistence type="predicted"/>
<reference evidence="2" key="1">
    <citation type="submission" date="2020-08" db="EMBL/GenBank/DDBJ databases">
        <title>Spodoptera exigua strain:BAW_Kor-Di-RS1 Genome sequencing and assembly.</title>
        <authorList>
            <person name="Kim J."/>
            <person name="Nam H.Y."/>
            <person name="Kwon M."/>
            <person name="Choi J.H."/>
            <person name="Cho S.R."/>
            <person name="Kim G.-H."/>
        </authorList>
    </citation>
    <scope>NUCLEOTIDE SEQUENCE</scope>
    <source>
        <strain evidence="2">BAW_Kor-Di-RS1</strain>
        <tissue evidence="2">Whole-body</tissue>
    </source>
</reference>
<sequence>MASDSDDFDKNIENLKSSVRASFARVYATLKARELKTLRQLDAISKQCQDDKDLKRNCVQNIHICFSNESTLLENVSNYGVIDFEKLNFDSNTFTLEDYVNPEDDHMYSYKTIEEVTKEVGEKEADIEAIEEAALKQITATENCVCYVNIKSEEVSKKFRNLEISSSPVKLSESETNHSSFDNNEIECLDCPESIVEDNESDSSDADVKKIDPTDDWLNSIKGQTETEPSQITDVMEHSTIACL</sequence>
<dbReference type="Proteomes" id="UP000648187">
    <property type="component" value="Unassembled WGS sequence"/>
</dbReference>
<feature type="region of interest" description="Disordered" evidence="1">
    <location>
        <begin position="196"/>
        <end position="231"/>
    </location>
</feature>
<dbReference type="EMBL" id="JACKWZ010000146">
    <property type="protein sequence ID" value="KAF9413957.1"/>
    <property type="molecule type" value="Genomic_DNA"/>
</dbReference>
<organism evidence="2 3">
    <name type="scientific">Spodoptera exigua</name>
    <name type="common">Beet armyworm</name>
    <name type="synonym">Noctua fulgens</name>
    <dbReference type="NCBI Taxonomy" id="7107"/>
    <lineage>
        <taxon>Eukaryota</taxon>
        <taxon>Metazoa</taxon>
        <taxon>Ecdysozoa</taxon>
        <taxon>Arthropoda</taxon>
        <taxon>Hexapoda</taxon>
        <taxon>Insecta</taxon>
        <taxon>Pterygota</taxon>
        <taxon>Neoptera</taxon>
        <taxon>Endopterygota</taxon>
        <taxon>Lepidoptera</taxon>
        <taxon>Glossata</taxon>
        <taxon>Ditrysia</taxon>
        <taxon>Noctuoidea</taxon>
        <taxon>Noctuidae</taxon>
        <taxon>Amphipyrinae</taxon>
        <taxon>Spodoptera</taxon>
    </lineage>
</organism>
<comment type="caution">
    <text evidence="2">The sequence shown here is derived from an EMBL/GenBank/DDBJ whole genome shotgun (WGS) entry which is preliminary data.</text>
</comment>